<dbReference type="EMBL" id="QSQQ01000003">
    <property type="protein sequence ID" value="RGK49663.1"/>
    <property type="molecule type" value="Genomic_DNA"/>
</dbReference>
<dbReference type="SUPFAM" id="SSF52540">
    <property type="entry name" value="P-loop containing nucleoside triphosphate hydrolases"/>
    <property type="match status" value="1"/>
</dbReference>
<evidence type="ECO:0000256" key="6">
    <source>
        <dbReference type="ARBA" id="ARBA00022932"/>
    </source>
</evidence>
<protein>
    <recommendedName>
        <fullName evidence="2">DNA polymerase III subunit delta</fullName>
        <ecNumber evidence="1">2.7.7.7</ecNumber>
    </recommendedName>
</protein>
<accession>A0A3E4MIT5</accession>
<evidence type="ECO:0000313" key="20">
    <source>
        <dbReference type="Proteomes" id="UP000283652"/>
    </source>
</evidence>
<dbReference type="EMBL" id="QRVU01000011">
    <property type="protein sequence ID" value="RGS72276.1"/>
    <property type="molecule type" value="Genomic_DNA"/>
</dbReference>
<dbReference type="InterPro" id="IPR027417">
    <property type="entry name" value="P-loop_NTPase"/>
</dbReference>
<evidence type="ECO:0000259" key="9">
    <source>
        <dbReference type="Pfam" id="PF06144"/>
    </source>
</evidence>
<dbReference type="GO" id="GO:0003887">
    <property type="term" value="F:DNA-directed DNA polymerase activity"/>
    <property type="evidence" value="ECO:0007669"/>
    <property type="project" value="UniProtKB-KW"/>
</dbReference>
<evidence type="ECO:0000313" key="11">
    <source>
        <dbReference type="EMBL" id="RGI84168.1"/>
    </source>
</evidence>
<dbReference type="Pfam" id="PF06144">
    <property type="entry name" value="DNA_pol3_delta"/>
    <property type="match status" value="1"/>
</dbReference>
<dbReference type="NCBIfam" id="TIGR01128">
    <property type="entry name" value="holA"/>
    <property type="match status" value="1"/>
</dbReference>
<dbReference type="InterPro" id="IPR005790">
    <property type="entry name" value="DNA_polIII_delta"/>
</dbReference>
<evidence type="ECO:0000256" key="3">
    <source>
        <dbReference type="ARBA" id="ARBA00022679"/>
    </source>
</evidence>
<dbReference type="Pfam" id="PF21694">
    <property type="entry name" value="DNA_pol3_delta_C"/>
    <property type="match status" value="1"/>
</dbReference>
<keyword evidence="5" id="KW-0235">DNA replication</keyword>
<dbReference type="EMBL" id="QSEW01000010">
    <property type="protein sequence ID" value="RGZ99316.1"/>
    <property type="molecule type" value="Genomic_DNA"/>
</dbReference>
<dbReference type="Proteomes" id="UP000266376">
    <property type="component" value="Unassembled WGS sequence"/>
</dbReference>
<feature type="domain" description="DNA polymerase III delta subunit-like C-terminal" evidence="10">
    <location>
        <begin position="204"/>
        <end position="323"/>
    </location>
</feature>
<comment type="caution">
    <text evidence="12">The sequence shown here is derived from an EMBL/GenBank/DDBJ whole genome shotgun (WGS) entry which is preliminary data.</text>
</comment>
<keyword evidence="4" id="KW-0548">Nucleotidyltransferase</keyword>
<dbReference type="AlphaFoldDB" id="A0A3E4MIT5"/>
<evidence type="ECO:0000256" key="5">
    <source>
        <dbReference type="ARBA" id="ARBA00022705"/>
    </source>
</evidence>
<dbReference type="Gene3D" id="1.20.272.10">
    <property type="match status" value="1"/>
</dbReference>
<keyword evidence="6" id="KW-0239">DNA-directed DNA polymerase</keyword>
<dbReference type="GO" id="GO:0003677">
    <property type="term" value="F:DNA binding"/>
    <property type="evidence" value="ECO:0007669"/>
    <property type="project" value="InterPro"/>
</dbReference>
<evidence type="ECO:0000256" key="8">
    <source>
        <dbReference type="ARBA" id="ARBA00049244"/>
    </source>
</evidence>
<feature type="domain" description="DNA polymerase III delta N-terminal" evidence="9">
    <location>
        <begin position="17"/>
        <end position="129"/>
    </location>
</feature>
<dbReference type="EC" id="2.7.7.7" evidence="1"/>
<dbReference type="PANTHER" id="PTHR34388">
    <property type="entry name" value="DNA POLYMERASE III SUBUNIT DELTA"/>
    <property type="match status" value="1"/>
</dbReference>
<comment type="similarity">
    <text evidence="7">Belongs to the DNA polymerase HolA subunit family.</text>
</comment>
<dbReference type="RefSeq" id="WP_117495103.1">
    <property type="nucleotide sequence ID" value="NZ_JAAIOE010000002.1"/>
</dbReference>
<evidence type="ECO:0000256" key="2">
    <source>
        <dbReference type="ARBA" id="ARBA00017703"/>
    </source>
</evidence>
<evidence type="ECO:0000313" key="14">
    <source>
        <dbReference type="EMBL" id="RGS72276.1"/>
    </source>
</evidence>
<evidence type="ECO:0000313" key="16">
    <source>
        <dbReference type="EMBL" id="RGZ99316.1"/>
    </source>
</evidence>
<evidence type="ECO:0000313" key="18">
    <source>
        <dbReference type="Proteomes" id="UP000261208"/>
    </source>
</evidence>
<dbReference type="EMBL" id="QSAJ01000005">
    <property type="protein sequence ID" value="RGW55034.1"/>
    <property type="molecule type" value="Genomic_DNA"/>
</dbReference>
<name>A0A3E4MIT5_9FIRM</name>
<dbReference type="GO" id="GO:0009360">
    <property type="term" value="C:DNA polymerase III complex"/>
    <property type="evidence" value="ECO:0007669"/>
    <property type="project" value="InterPro"/>
</dbReference>
<evidence type="ECO:0000313" key="13">
    <source>
        <dbReference type="EMBL" id="RGR61484.1"/>
    </source>
</evidence>
<dbReference type="Proteomes" id="UP000283652">
    <property type="component" value="Unassembled WGS sequence"/>
</dbReference>
<comment type="catalytic activity">
    <reaction evidence="8">
        <text>DNA(n) + a 2'-deoxyribonucleoside 5'-triphosphate = DNA(n+1) + diphosphate</text>
        <dbReference type="Rhea" id="RHEA:22508"/>
        <dbReference type="Rhea" id="RHEA-COMP:17339"/>
        <dbReference type="Rhea" id="RHEA-COMP:17340"/>
        <dbReference type="ChEBI" id="CHEBI:33019"/>
        <dbReference type="ChEBI" id="CHEBI:61560"/>
        <dbReference type="ChEBI" id="CHEBI:173112"/>
        <dbReference type="EC" id="2.7.7.7"/>
    </reaction>
</comment>
<proteinExistence type="inferred from homology"/>
<evidence type="ECO:0000313" key="22">
    <source>
        <dbReference type="Proteomes" id="UP000285981"/>
    </source>
</evidence>
<dbReference type="Proteomes" id="UP000284962">
    <property type="component" value="Unassembled WGS sequence"/>
</dbReference>
<dbReference type="InterPro" id="IPR048466">
    <property type="entry name" value="DNA_pol3_delta-like_C"/>
</dbReference>
<reference evidence="17 18" key="1">
    <citation type="submission" date="2018-08" db="EMBL/GenBank/DDBJ databases">
        <title>A genome reference for cultivated species of the human gut microbiota.</title>
        <authorList>
            <person name="Zou Y."/>
            <person name="Xue W."/>
            <person name="Luo G."/>
        </authorList>
    </citation>
    <scope>NUCLEOTIDE SEQUENCE [LARGE SCALE GENOMIC DNA]</scope>
    <source>
        <strain evidence="15 19">AF12-11</strain>
        <strain evidence="14 22">AF21-25</strain>
        <strain evidence="13 20">AF25-11</strain>
        <strain evidence="16 21">AM46-16</strain>
        <strain evidence="12 18">TF11-11</strain>
        <strain evidence="11 17">TM09-19AC</strain>
    </source>
</reference>
<evidence type="ECO:0000256" key="1">
    <source>
        <dbReference type="ARBA" id="ARBA00012417"/>
    </source>
</evidence>
<dbReference type="Gene3D" id="3.40.50.300">
    <property type="entry name" value="P-loop containing nucleotide triphosphate hydrolases"/>
    <property type="match status" value="1"/>
</dbReference>
<dbReference type="Proteomes" id="UP000285981">
    <property type="component" value="Unassembled WGS sequence"/>
</dbReference>
<dbReference type="Gene3D" id="1.10.8.60">
    <property type="match status" value="1"/>
</dbReference>
<dbReference type="EMBL" id="QSOI01000008">
    <property type="protein sequence ID" value="RGI84168.1"/>
    <property type="molecule type" value="Genomic_DNA"/>
</dbReference>
<dbReference type="GO" id="GO:0006261">
    <property type="term" value="P:DNA-templated DNA replication"/>
    <property type="evidence" value="ECO:0007669"/>
    <property type="project" value="TreeGrafter"/>
</dbReference>
<evidence type="ECO:0000313" key="21">
    <source>
        <dbReference type="Proteomes" id="UP000284962"/>
    </source>
</evidence>
<dbReference type="InterPro" id="IPR010372">
    <property type="entry name" value="DNA_pol3_delta_N"/>
</dbReference>
<dbReference type="SUPFAM" id="SSF48019">
    <property type="entry name" value="post-AAA+ oligomerization domain-like"/>
    <property type="match status" value="1"/>
</dbReference>
<organism evidence="12 18">
    <name type="scientific">Dorea formicigenerans</name>
    <dbReference type="NCBI Taxonomy" id="39486"/>
    <lineage>
        <taxon>Bacteria</taxon>
        <taxon>Bacillati</taxon>
        <taxon>Bacillota</taxon>
        <taxon>Clostridia</taxon>
        <taxon>Lachnospirales</taxon>
        <taxon>Lachnospiraceae</taxon>
        <taxon>Dorea</taxon>
    </lineage>
</organism>
<dbReference type="PANTHER" id="PTHR34388:SF1">
    <property type="entry name" value="DNA POLYMERASE III SUBUNIT DELTA"/>
    <property type="match status" value="1"/>
</dbReference>
<evidence type="ECO:0000256" key="4">
    <source>
        <dbReference type="ARBA" id="ARBA00022695"/>
    </source>
</evidence>
<evidence type="ECO:0000313" key="17">
    <source>
        <dbReference type="Proteomes" id="UP000260664"/>
    </source>
</evidence>
<sequence length="328" mass="37658">MKNLNEDLKTGNIKQAYLLYGEEAYLKKQYRDRLTKAVLPEGDTVNYAHYEGKGINVPEIIDLAETMPFFAEKRLIVVEDSGLFKNSDAKFADYIKSMPETVCFVFVESEVDKRSKMYKAVKDTGRVVELGRQDEKTLLLWLAGNMKREGRRIKQSTAEYMLSRTGTDMENLEREMEKLFSYTLGRNEITVADIDAICTTQITNKIFDMIEAVATRQQRKALDYYYDLLALKEPPMRILYLLARQFRLLLQVKDLMNQGADKSTIAKKAGLHPFVAGKYMQQSRSFTMKELKGIMEEAADTEEAVKTGRLSDTMSVELFIVKYSAPKK</sequence>
<dbReference type="InterPro" id="IPR008921">
    <property type="entry name" value="DNA_pol3_clamp-load_cplx_C"/>
</dbReference>
<evidence type="ECO:0000313" key="19">
    <source>
        <dbReference type="Proteomes" id="UP000266376"/>
    </source>
</evidence>
<evidence type="ECO:0000256" key="7">
    <source>
        <dbReference type="ARBA" id="ARBA00034754"/>
    </source>
</evidence>
<keyword evidence="3" id="KW-0808">Transferase</keyword>
<evidence type="ECO:0000313" key="12">
    <source>
        <dbReference type="EMBL" id="RGK49663.1"/>
    </source>
</evidence>
<evidence type="ECO:0000313" key="15">
    <source>
        <dbReference type="EMBL" id="RGW55034.1"/>
    </source>
</evidence>
<dbReference type="Proteomes" id="UP000260664">
    <property type="component" value="Unassembled WGS sequence"/>
</dbReference>
<dbReference type="Proteomes" id="UP000261208">
    <property type="component" value="Unassembled WGS sequence"/>
</dbReference>
<evidence type="ECO:0000259" key="10">
    <source>
        <dbReference type="Pfam" id="PF21694"/>
    </source>
</evidence>
<dbReference type="EMBL" id="QRUK01000001">
    <property type="protein sequence ID" value="RGR61484.1"/>
    <property type="molecule type" value="Genomic_DNA"/>
</dbReference>
<gene>
    <name evidence="16" type="ORF">DW957_09680</name>
    <name evidence="15" type="ORF">DWV67_03005</name>
    <name evidence="14" type="ORF">DWX78_03385</name>
    <name evidence="13" type="ORF">DWY33_00065</name>
    <name evidence="12" type="ORF">DXD10_03175</name>
    <name evidence="11" type="ORF">DXD84_08280</name>
</gene>